<dbReference type="SMART" id="SM00283">
    <property type="entry name" value="MA"/>
    <property type="match status" value="1"/>
</dbReference>
<dbReference type="Gene3D" id="1.10.287.950">
    <property type="entry name" value="Methyl-accepting chemotaxis protein"/>
    <property type="match status" value="1"/>
</dbReference>
<evidence type="ECO:0008006" key="13">
    <source>
        <dbReference type="Google" id="ProtNLM"/>
    </source>
</evidence>
<evidence type="ECO:0000256" key="3">
    <source>
        <dbReference type="ARBA" id="ARBA00023224"/>
    </source>
</evidence>
<dbReference type="PANTHER" id="PTHR32089:SF120">
    <property type="entry name" value="METHYL-ACCEPTING CHEMOTAXIS PROTEIN TLPQ"/>
    <property type="match status" value="1"/>
</dbReference>
<evidence type="ECO:0000256" key="5">
    <source>
        <dbReference type="PROSITE-ProRule" id="PRU00284"/>
    </source>
</evidence>
<keyword evidence="2" id="KW-0997">Cell inner membrane</keyword>
<dbReference type="EMBL" id="MSCJ01000003">
    <property type="protein sequence ID" value="PQJ62322.1"/>
    <property type="molecule type" value="Genomic_DNA"/>
</dbReference>
<dbReference type="GO" id="GO:0005886">
    <property type="term" value="C:plasma membrane"/>
    <property type="evidence" value="ECO:0007669"/>
    <property type="project" value="UniProtKB-SubCell"/>
</dbReference>
<dbReference type="InterPro" id="IPR003660">
    <property type="entry name" value="HAMP_dom"/>
</dbReference>
<evidence type="ECO:0000259" key="10">
    <source>
        <dbReference type="PROSITE" id="PS50885"/>
    </source>
</evidence>
<keyword evidence="3 5" id="KW-0807">Transducer</keyword>
<keyword evidence="2" id="KW-1003">Cell membrane</keyword>
<keyword evidence="6" id="KW-0175">Coiled coil</keyword>
<dbReference type="PROSITE" id="PS50111">
    <property type="entry name" value="CHEMOTAXIS_TRANSDUC_2"/>
    <property type="match status" value="1"/>
</dbReference>
<dbReference type="Proteomes" id="UP000238730">
    <property type="component" value="Unassembled WGS sequence"/>
</dbReference>
<dbReference type="OrthoDB" id="9806704at2"/>
<dbReference type="Gene3D" id="3.30.450.20">
    <property type="entry name" value="PAS domain"/>
    <property type="match status" value="1"/>
</dbReference>
<evidence type="ECO:0000256" key="1">
    <source>
        <dbReference type="ARBA" id="ARBA00004429"/>
    </source>
</evidence>
<evidence type="ECO:0000256" key="4">
    <source>
        <dbReference type="ARBA" id="ARBA00029447"/>
    </source>
</evidence>
<dbReference type="GO" id="GO:0007165">
    <property type="term" value="P:signal transduction"/>
    <property type="evidence" value="ECO:0007669"/>
    <property type="project" value="UniProtKB-KW"/>
</dbReference>
<dbReference type="PANTHER" id="PTHR32089">
    <property type="entry name" value="METHYL-ACCEPTING CHEMOTAXIS PROTEIN MCPB"/>
    <property type="match status" value="1"/>
</dbReference>
<dbReference type="AlphaFoldDB" id="A0A2S7VKP2"/>
<feature type="transmembrane region" description="Helical" evidence="7">
    <location>
        <begin position="7"/>
        <end position="28"/>
    </location>
</feature>
<dbReference type="PROSITE" id="PS50192">
    <property type="entry name" value="T_SNARE"/>
    <property type="match status" value="1"/>
</dbReference>
<evidence type="ECO:0000259" key="8">
    <source>
        <dbReference type="PROSITE" id="PS50111"/>
    </source>
</evidence>
<evidence type="ECO:0000313" key="12">
    <source>
        <dbReference type="Proteomes" id="UP000238730"/>
    </source>
</evidence>
<protein>
    <recommendedName>
        <fullName evidence="13">Methyl-accepting chemotaxis protein</fullName>
    </recommendedName>
</protein>
<evidence type="ECO:0000256" key="6">
    <source>
        <dbReference type="SAM" id="Coils"/>
    </source>
</evidence>
<evidence type="ECO:0000259" key="9">
    <source>
        <dbReference type="PROSITE" id="PS50192"/>
    </source>
</evidence>
<organism evidence="11 12">
    <name type="scientific">Photobacterium angustum</name>
    <dbReference type="NCBI Taxonomy" id="661"/>
    <lineage>
        <taxon>Bacteria</taxon>
        <taxon>Pseudomonadati</taxon>
        <taxon>Pseudomonadota</taxon>
        <taxon>Gammaproteobacteria</taxon>
        <taxon>Vibrionales</taxon>
        <taxon>Vibrionaceae</taxon>
        <taxon>Photobacterium</taxon>
    </lineage>
</organism>
<dbReference type="FunFam" id="1.10.287.950:FF:000001">
    <property type="entry name" value="Methyl-accepting chemotaxis sensory transducer"/>
    <property type="match status" value="1"/>
</dbReference>
<dbReference type="GO" id="GO:0006935">
    <property type="term" value="P:chemotaxis"/>
    <property type="evidence" value="ECO:0007669"/>
    <property type="project" value="UniProtKB-ARBA"/>
</dbReference>
<dbReference type="InterPro" id="IPR004089">
    <property type="entry name" value="MCPsignal_dom"/>
</dbReference>
<keyword evidence="7" id="KW-1133">Transmembrane helix</keyword>
<keyword evidence="7" id="KW-0472">Membrane</keyword>
<dbReference type="RefSeq" id="WP_105062136.1">
    <property type="nucleotide sequence ID" value="NZ_MSCJ01000003.1"/>
</dbReference>
<comment type="similarity">
    <text evidence="4">Belongs to the methyl-accepting chemotaxis (MCP) protein family.</text>
</comment>
<dbReference type="CDD" id="cd11386">
    <property type="entry name" value="MCP_signal"/>
    <property type="match status" value="1"/>
</dbReference>
<comment type="subcellular location">
    <subcellularLocation>
        <location evidence="1">Cell inner membrane</location>
        <topology evidence="1">Multi-pass membrane protein</topology>
    </subcellularLocation>
</comment>
<dbReference type="SUPFAM" id="SSF58104">
    <property type="entry name" value="Methyl-accepting chemotaxis protein (MCP) signaling domain"/>
    <property type="match status" value="1"/>
</dbReference>
<reference evidence="11 12" key="1">
    <citation type="submission" date="2016-12" db="EMBL/GenBank/DDBJ databases">
        <title>Diversity of luminous bacteria.</title>
        <authorList>
            <person name="Yoshizawa S."/>
            <person name="Kogure K."/>
        </authorList>
    </citation>
    <scope>NUCLEOTIDE SEQUENCE [LARGE SCALE GENOMIC DNA]</scope>
    <source>
        <strain evidence="11 12">LC1-200</strain>
    </source>
</reference>
<evidence type="ECO:0000313" key="11">
    <source>
        <dbReference type="EMBL" id="PQJ62322.1"/>
    </source>
</evidence>
<dbReference type="PROSITE" id="PS50885">
    <property type="entry name" value="HAMP"/>
    <property type="match status" value="1"/>
</dbReference>
<feature type="coiled-coil region" evidence="6">
    <location>
        <begin position="697"/>
        <end position="724"/>
    </location>
</feature>
<dbReference type="PROSITE" id="PS51257">
    <property type="entry name" value="PROKAR_LIPOPROTEIN"/>
    <property type="match status" value="1"/>
</dbReference>
<sequence length="768" mass="84937">MKIAKKITIYLSILCACSVIISGVYIAWKSAEISEDAIYDRAIEQLISIREIKKSEIKNHFNTTATLLSTLAYDPSIQNAIRDFEQAYASYPADKISLQNKQQLQQFYQTQFEPKYKDKNKIASVAELYPQLSPTAAGLQARYIANNHYPMGEKHLLDSDTLNNNYDKAHASYHPVLRHYLESFGFYDIFLIDNKGDIVYSVFKEVDFATNLEQGPFKTSGIASAYNTAKTLNAGEVTLTDFSPYTPSFEQPASFLATPIFSGDEQLGVLVIQLPIDAINNIMTFDGRWDTAGLGNSGETYLVGMDLTLRSQSRFFLENKDEYIKTLESNVIPSYIIDNIEKKDTAIGYQLINTSSVTLAKEGKTGSHAITDYRNVEVLSAYTPITLLNQHWIIISEIDKAEALTDVALLKTHLYKTVAFCTLILLLLTAIISYFIGESIAKPIKILSKNIVSISNNKNLSARLSIRNSGKEVSELSASFNAFIATLEASFSQFSDSSNALKIQSNTIANNAITMSKSAEKQNINCESISTAVTEMTASVNEIARFSDNTSRHVLEANEKSTESIQSAVQLKHNVDSLVSQMNEALAIIDSLKHESRDISDVLNVINEVAEKTNLLALNAAIEAARAGEHGRGFAVVADEVRVLASMTKDSTENIKLKIDRLQNESNQIAASVQQAHQLLDQGVVSCDENNAHLHDIHNMLSELQKMSQEIAQATNEQASVTNDISESMAIIAESSLSTAEKSSEIKQISTDLKEQSELMDTVIKQYS</sequence>
<gene>
    <name evidence="11" type="ORF">BTO08_18960</name>
</gene>
<dbReference type="InterPro" id="IPR000727">
    <property type="entry name" value="T_SNARE_dom"/>
</dbReference>
<evidence type="ECO:0000256" key="7">
    <source>
        <dbReference type="SAM" id="Phobius"/>
    </source>
</evidence>
<proteinExistence type="inferred from homology"/>
<feature type="domain" description="T-SNARE coiled-coil homology" evidence="9">
    <location>
        <begin position="688"/>
        <end position="729"/>
    </location>
</feature>
<name>A0A2S7VKP2_PHOAN</name>
<dbReference type="Pfam" id="PF00015">
    <property type="entry name" value="MCPsignal"/>
    <property type="match status" value="1"/>
</dbReference>
<feature type="domain" description="Methyl-accepting transducer" evidence="8">
    <location>
        <begin position="497"/>
        <end position="733"/>
    </location>
</feature>
<comment type="caution">
    <text evidence="11">The sequence shown here is derived from an EMBL/GenBank/DDBJ whole genome shotgun (WGS) entry which is preliminary data.</text>
</comment>
<feature type="domain" description="HAMP" evidence="10">
    <location>
        <begin position="438"/>
        <end position="492"/>
    </location>
</feature>
<evidence type="ECO:0000256" key="2">
    <source>
        <dbReference type="ARBA" id="ARBA00022519"/>
    </source>
</evidence>
<accession>A0A2S7VKP2</accession>
<keyword evidence="7" id="KW-0812">Transmembrane</keyword>